<comment type="cofactor">
    <cofactor evidence="1">
        <name>Zn(2+)</name>
        <dbReference type="ChEBI" id="CHEBI:29105"/>
    </cofactor>
</comment>
<keyword evidence="3" id="KW-0479">Metal-binding</keyword>
<name>A0ABT5N034_9BURK</name>
<dbReference type="InterPro" id="IPR051156">
    <property type="entry name" value="Mito/Outer_Membr_Metalloprot"/>
</dbReference>
<evidence type="ECO:0000256" key="2">
    <source>
        <dbReference type="ARBA" id="ARBA00022670"/>
    </source>
</evidence>
<reference evidence="8 9" key="1">
    <citation type="submission" date="2023-02" db="EMBL/GenBank/DDBJ databases">
        <title>Bacterial whole genomic sequence of Curvibacter sp. HBC61.</title>
        <authorList>
            <person name="Le V."/>
            <person name="Ko S.-R."/>
            <person name="Ahn C.-Y."/>
            <person name="Oh H.-M."/>
        </authorList>
    </citation>
    <scope>NUCLEOTIDE SEQUENCE [LARGE SCALE GENOMIC DNA]</scope>
    <source>
        <strain evidence="8 9">HBC61</strain>
    </source>
</reference>
<dbReference type="PANTHER" id="PTHR22726">
    <property type="entry name" value="METALLOENDOPEPTIDASE OMA1"/>
    <property type="match status" value="1"/>
</dbReference>
<keyword evidence="6 8" id="KW-0482">Metalloprotease</keyword>
<keyword evidence="4 8" id="KW-0378">Hydrolase</keyword>
<dbReference type="EC" id="3.4.24.-" evidence="8"/>
<accession>A0ABT5N034</accession>
<proteinExistence type="predicted"/>
<evidence type="ECO:0000256" key="6">
    <source>
        <dbReference type="ARBA" id="ARBA00023049"/>
    </source>
</evidence>
<protein>
    <submittedName>
        <fullName evidence="8">M48 family metalloprotease</fullName>
        <ecNumber evidence="8">3.4.24.-</ecNumber>
    </submittedName>
</protein>
<organism evidence="8 9">
    <name type="scientific">Curvibacter cyanobacteriorum</name>
    <dbReference type="NCBI Taxonomy" id="3026422"/>
    <lineage>
        <taxon>Bacteria</taxon>
        <taxon>Pseudomonadati</taxon>
        <taxon>Pseudomonadota</taxon>
        <taxon>Betaproteobacteria</taxon>
        <taxon>Burkholderiales</taxon>
        <taxon>Comamonadaceae</taxon>
        <taxon>Curvibacter</taxon>
    </lineage>
</organism>
<gene>
    <name evidence="8" type="ORF">PSQ40_12585</name>
</gene>
<evidence type="ECO:0000256" key="5">
    <source>
        <dbReference type="ARBA" id="ARBA00022833"/>
    </source>
</evidence>
<evidence type="ECO:0000256" key="3">
    <source>
        <dbReference type="ARBA" id="ARBA00022723"/>
    </source>
</evidence>
<dbReference type="PANTHER" id="PTHR22726:SF1">
    <property type="entry name" value="METALLOENDOPEPTIDASE OMA1, MITOCHONDRIAL"/>
    <property type="match status" value="1"/>
</dbReference>
<dbReference type="InterPro" id="IPR001915">
    <property type="entry name" value="Peptidase_M48"/>
</dbReference>
<dbReference type="Pfam" id="PF01435">
    <property type="entry name" value="Peptidase_M48"/>
    <property type="match status" value="1"/>
</dbReference>
<dbReference type="Gene3D" id="3.30.2010.10">
    <property type="entry name" value="Metalloproteases ('zincins'), catalytic domain"/>
    <property type="match status" value="1"/>
</dbReference>
<dbReference type="RefSeq" id="WP_273952044.1">
    <property type="nucleotide sequence ID" value="NZ_JAQSIP010000005.1"/>
</dbReference>
<evidence type="ECO:0000259" key="7">
    <source>
        <dbReference type="Pfam" id="PF01435"/>
    </source>
</evidence>
<evidence type="ECO:0000313" key="9">
    <source>
        <dbReference type="Proteomes" id="UP001528673"/>
    </source>
</evidence>
<sequence length="472" mass="51495">MGGGDGMTLGAERRLGDQIARELFRDPDYLDDPVLQAYVEDIWLSLMQAARARGELTPDQDERFAWTVVLGRDRQVNAFALPGGYMGVYLGLIAVVANRDELASVLGHELSHITQRHIARLMSKEGQQTPLMIAALILAALAASKSPDAASALMVGGQALTLQNQLRFSRDMEREADRVGYSVMTDAGYNGQGFVTMFDKLQQASRLNDNGAYPYLRSHPLTTERIADMQARQQLKEVVPAPLTLEHALIAARARALSSVNIDQQRQWVAEPEGAGFAALPVTRQAGILYTAALAALQLRDLPKARQWAARLQDKVRGQPEAQRLQTWLLAEVDLAAGRPAVAAAQPLSAQGPRPALFLAVQGRLAQGGRDAVEASAETLQTWVTLRPHDAGAWLLLAQAWRAAGKPLRALRAEAEAQVARFDFQAAMDRFKAAQELVRRGGEAGTDHVEASIIDARSREVGLLLREQASQR</sequence>
<keyword evidence="2" id="KW-0645">Protease</keyword>
<comment type="caution">
    <text evidence="8">The sequence shown here is derived from an EMBL/GenBank/DDBJ whole genome shotgun (WGS) entry which is preliminary data.</text>
</comment>
<evidence type="ECO:0000313" key="8">
    <source>
        <dbReference type="EMBL" id="MDD0839413.1"/>
    </source>
</evidence>
<dbReference type="EMBL" id="JAQSIP010000005">
    <property type="protein sequence ID" value="MDD0839413.1"/>
    <property type="molecule type" value="Genomic_DNA"/>
</dbReference>
<keyword evidence="9" id="KW-1185">Reference proteome</keyword>
<keyword evidence="5" id="KW-0862">Zinc</keyword>
<evidence type="ECO:0000256" key="4">
    <source>
        <dbReference type="ARBA" id="ARBA00022801"/>
    </source>
</evidence>
<feature type="domain" description="Peptidase M48" evidence="7">
    <location>
        <begin position="61"/>
        <end position="232"/>
    </location>
</feature>
<evidence type="ECO:0000256" key="1">
    <source>
        <dbReference type="ARBA" id="ARBA00001947"/>
    </source>
</evidence>
<dbReference type="GO" id="GO:0008237">
    <property type="term" value="F:metallopeptidase activity"/>
    <property type="evidence" value="ECO:0007669"/>
    <property type="project" value="UniProtKB-KW"/>
</dbReference>
<dbReference type="Proteomes" id="UP001528673">
    <property type="component" value="Unassembled WGS sequence"/>
</dbReference>